<evidence type="ECO:0000256" key="2">
    <source>
        <dbReference type="ARBA" id="ARBA00022801"/>
    </source>
</evidence>
<proteinExistence type="inferred from homology"/>
<evidence type="ECO:0000259" key="3">
    <source>
        <dbReference type="Pfam" id="PF13472"/>
    </source>
</evidence>
<dbReference type="PANTHER" id="PTHR43695">
    <property type="entry name" value="PUTATIVE (AFU_ORTHOLOGUE AFUA_2G17250)-RELATED"/>
    <property type="match status" value="1"/>
</dbReference>
<dbReference type="EMBL" id="CP040896">
    <property type="protein sequence ID" value="QDA58584.1"/>
    <property type="molecule type" value="Genomic_DNA"/>
</dbReference>
<dbReference type="PANTHER" id="PTHR43695:SF1">
    <property type="entry name" value="RHAMNOGALACTURONAN ACETYLESTERASE"/>
    <property type="match status" value="1"/>
</dbReference>
<dbReference type="OrthoDB" id="9807041at2"/>
<dbReference type="InterPro" id="IPR036514">
    <property type="entry name" value="SGNH_hydro_sf"/>
</dbReference>
<evidence type="ECO:0000313" key="5">
    <source>
        <dbReference type="Proteomes" id="UP000305398"/>
    </source>
</evidence>
<keyword evidence="5" id="KW-1185">Reference proteome</keyword>
<dbReference type="Proteomes" id="UP000305398">
    <property type="component" value="Chromosome"/>
</dbReference>
<dbReference type="Gene3D" id="3.40.50.1110">
    <property type="entry name" value="SGNH hydrolase"/>
    <property type="match status" value="1"/>
</dbReference>
<dbReference type="CDD" id="cd01821">
    <property type="entry name" value="Rhamnogalacturan_acetylesterase_like"/>
    <property type="match status" value="1"/>
</dbReference>
<dbReference type="InterPro" id="IPR037459">
    <property type="entry name" value="RhgT-like"/>
</dbReference>
<comment type="similarity">
    <text evidence="1">Belongs to the 'GDSL' lipolytic enzyme family.</text>
</comment>
<evidence type="ECO:0000313" key="4">
    <source>
        <dbReference type="EMBL" id="QDA58584.1"/>
    </source>
</evidence>
<dbReference type="InterPro" id="IPR013830">
    <property type="entry name" value="SGNH_hydro"/>
</dbReference>
<sequence length="260" mass="29157">MTNRLLPAVWLLGLMLMGFTASPPAKIKVYLIGDSTMANKEVKAFPETGWGMPFAVFFDETVTVDNRAQNGRSTKSFIAENRWQPVAYDLKPGDYVLIQFGHNDEVPTKATYTPEADFKANLVRFITETRSKKATPILITPVARRKFDAAGKIEETHAAYAGLVRTVAQANNVPLIDLDKESQEMLQQFGVENSKLLFNHLAPGEHPNYPDGREDNTHFSELGARKMAELVLADIRNLKLELADRIVRREVKTTVDPQAR</sequence>
<protein>
    <submittedName>
        <fullName evidence="4">Rhamnogalacturonan acetylesterase</fullName>
    </submittedName>
</protein>
<keyword evidence="2" id="KW-0378">Hydrolase</keyword>
<dbReference type="AlphaFoldDB" id="A0A5B7ZTR4"/>
<evidence type="ECO:0000256" key="1">
    <source>
        <dbReference type="ARBA" id="ARBA00008668"/>
    </source>
</evidence>
<dbReference type="SUPFAM" id="SSF52266">
    <property type="entry name" value="SGNH hydrolase"/>
    <property type="match status" value="1"/>
</dbReference>
<name>A0A5B7ZTR4_9BACT</name>
<feature type="domain" description="SGNH hydrolase-type esterase" evidence="3">
    <location>
        <begin position="31"/>
        <end position="225"/>
    </location>
</feature>
<dbReference type="KEGG" id="hyj:FHG12_00030"/>
<dbReference type="Pfam" id="PF13472">
    <property type="entry name" value="Lipase_GDSL_2"/>
    <property type="match status" value="1"/>
</dbReference>
<gene>
    <name evidence="4" type="ORF">FHG12_00030</name>
</gene>
<organism evidence="4 5">
    <name type="scientific">Hymenobacter jejuensis</name>
    <dbReference type="NCBI Taxonomy" id="2502781"/>
    <lineage>
        <taxon>Bacteria</taxon>
        <taxon>Pseudomonadati</taxon>
        <taxon>Bacteroidota</taxon>
        <taxon>Cytophagia</taxon>
        <taxon>Cytophagales</taxon>
        <taxon>Hymenobacteraceae</taxon>
        <taxon>Hymenobacter</taxon>
    </lineage>
</organism>
<dbReference type="GO" id="GO:0016788">
    <property type="term" value="F:hydrolase activity, acting on ester bonds"/>
    <property type="evidence" value="ECO:0007669"/>
    <property type="project" value="UniProtKB-ARBA"/>
</dbReference>
<accession>A0A5B7ZTR4</accession>
<reference evidence="4 5" key="1">
    <citation type="submission" date="2019-06" db="EMBL/GenBank/DDBJ databases">
        <authorList>
            <person name="Srinivasan S."/>
        </authorList>
    </citation>
    <scope>NUCLEOTIDE SEQUENCE [LARGE SCALE GENOMIC DNA]</scope>
    <source>
        <strain evidence="4 5">17J68-5</strain>
    </source>
</reference>